<sequence length="235" mass="26108">MPFSRSRSRSHSCSRSTRVRVESLPNSSRAVSDAVHTTEPAEEPHIGLFDLPPDDPRSLEFVDGPRQSRPTKRKIQYQAGRGHDNRKRSRSLDTRARNRSLQRTQPNGPASQAVTDKESEQPNHSDTDDVRVPASRAGSLVTRPLARSSSPGATHNEFPGPRKPQVTPSTHMNTTQSIIKGSSSTRRRSSASTSANATPKRSSTSSGSPRQNRRLKWDLRDARLRSSCYRPHLSK</sequence>
<organism evidence="2 3">
    <name type="scientific">Thanatephorus cucumeris (strain AG1-IB / isolate 7/3/14)</name>
    <name type="common">Lettuce bottom rot fungus</name>
    <name type="synonym">Rhizoctonia solani</name>
    <dbReference type="NCBI Taxonomy" id="1108050"/>
    <lineage>
        <taxon>Eukaryota</taxon>
        <taxon>Fungi</taxon>
        <taxon>Dikarya</taxon>
        <taxon>Basidiomycota</taxon>
        <taxon>Agaricomycotina</taxon>
        <taxon>Agaricomycetes</taxon>
        <taxon>Cantharellales</taxon>
        <taxon>Ceratobasidiaceae</taxon>
        <taxon>Rhizoctonia</taxon>
        <taxon>Rhizoctonia solani AG-1</taxon>
    </lineage>
</organism>
<dbReference type="HOGENOM" id="CLU_1180910_0_0_1"/>
<feature type="compositionally biased region" description="Basic and acidic residues" evidence="1">
    <location>
        <begin position="115"/>
        <end position="131"/>
    </location>
</feature>
<evidence type="ECO:0000313" key="2">
    <source>
        <dbReference type="EMBL" id="CCO35618.1"/>
    </source>
</evidence>
<evidence type="ECO:0000256" key="1">
    <source>
        <dbReference type="SAM" id="MobiDB-lite"/>
    </source>
</evidence>
<feature type="region of interest" description="Disordered" evidence="1">
    <location>
        <begin position="1"/>
        <end position="235"/>
    </location>
</feature>
<feature type="compositionally biased region" description="Polar residues" evidence="1">
    <location>
        <begin position="199"/>
        <end position="210"/>
    </location>
</feature>
<protein>
    <submittedName>
        <fullName evidence="2">Uncharacterized protein</fullName>
    </submittedName>
</protein>
<gene>
    <name evidence="2" type="ORF">BN14_09736</name>
</gene>
<name>M5C6R7_THACB</name>
<dbReference type="Proteomes" id="UP000012065">
    <property type="component" value="Unassembled WGS sequence"/>
</dbReference>
<proteinExistence type="predicted"/>
<comment type="caution">
    <text evidence="2">The sequence shown here is derived from an EMBL/GenBank/DDBJ whole genome shotgun (WGS) entry which is preliminary data.</text>
</comment>
<evidence type="ECO:0000313" key="3">
    <source>
        <dbReference type="Proteomes" id="UP000012065"/>
    </source>
</evidence>
<feature type="compositionally biased region" description="Polar residues" evidence="1">
    <location>
        <begin position="166"/>
        <end position="181"/>
    </location>
</feature>
<feature type="compositionally biased region" description="Basic and acidic residues" evidence="1">
    <location>
        <begin position="215"/>
        <end position="224"/>
    </location>
</feature>
<dbReference type="EMBL" id="CAOJ01014835">
    <property type="protein sequence ID" value="CCO35618.1"/>
    <property type="molecule type" value="Genomic_DNA"/>
</dbReference>
<feature type="compositionally biased region" description="Basic residues" evidence="1">
    <location>
        <begin position="1"/>
        <end position="12"/>
    </location>
</feature>
<reference evidence="2 3" key="1">
    <citation type="journal article" date="2013" name="J. Biotechnol.">
        <title>Establishment and interpretation of the genome sequence of the phytopathogenic fungus Rhizoctonia solani AG1-IB isolate 7/3/14.</title>
        <authorList>
            <person name="Wibberg D.W."/>
            <person name="Jelonek L.J."/>
            <person name="Rupp O.R."/>
            <person name="Hennig M.H."/>
            <person name="Eikmeyer F.E."/>
            <person name="Goesmann A.G."/>
            <person name="Hartmann A.H."/>
            <person name="Borriss R.B."/>
            <person name="Grosch R.G."/>
            <person name="Puehler A.P."/>
            <person name="Schlueter A.S."/>
        </authorList>
    </citation>
    <scope>NUCLEOTIDE SEQUENCE [LARGE SCALE GENOMIC DNA]</scope>
    <source>
        <strain evidence="3">AG1-IB / isolate 7/3/14</strain>
    </source>
</reference>
<feature type="compositionally biased region" description="Polar residues" evidence="1">
    <location>
        <begin position="99"/>
        <end position="114"/>
    </location>
</feature>
<dbReference type="AlphaFoldDB" id="M5C6R7"/>
<accession>M5C6R7</accession>